<dbReference type="SMART" id="SM00292">
    <property type="entry name" value="BRCT"/>
    <property type="match status" value="1"/>
</dbReference>
<dbReference type="Gene3D" id="3.40.50.10190">
    <property type="entry name" value="BRCT domain"/>
    <property type="match status" value="1"/>
</dbReference>
<feature type="compositionally biased region" description="Polar residues" evidence="4">
    <location>
        <begin position="583"/>
        <end position="604"/>
    </location>
</feature>
<dbReference type="OrthoDB" id="129353at2759"/>
<feature type="region of interest" description="Disordered" evidence="4">
    <location>
        <begin position="1309"/>
        <end position="1333"/>
    </location>
</feature>
<keyword evidence="2" id="KW-0227">DNA damage</keyword>
<feature type="compositionally biased region" description="Basic and acidic residues" evidence="4">
    <location>
        <begin position="971"/>
        <end position="986"/>
    </location>
</feature>
<feature type="region of interest" description="Disordered" evidence="4">
    <location>
        <begin position="43"/>
        <end position="97"/>
    </location>
</feature>
<reference evidence="6" key="1">
    <citation type="journal article" date="2020" name="Stud. Mycol.">
        <title>101 Dothideomycetes genomes: a test case for predicting lifestyles and emergence of pathogens.</title>
        <authorList>
            <person name="Haridas S."/>
            <person name="Albert R."/>
            <person name="Binder M."/>
            <person name="Bloem J."/>
            <person name="Labutti K."/>
            <person name="Salamov A."/>
            <person name="Andreopoulos B."/>
            <person name="Baker S."/>
            <person name="Barry K."/>
            <person name="Bills G."/>
            <person name="Bluhm B."/>
            <person name="Cannon C."/>
            <person name="Castanera R."/>
            <person name="Culley D."/>
            <person name="Daum C."/>
            <person name="Ezra D."/>
            <person name="Gonzalez J."/>
            <person name="Henrissat B."/>
            <person name="Kuo A."/>
            <person name="Liang C."/>
            <person name="Lipzen A."/>
            <person name="Lutzoni F."/>
            <person name="Magnuson J."/>
            <person name="Mondo S."/>
            <person name="Nolan M."/>
            <person name="Ohm R."/>
            <person name="Pangilinan J."/>
            <person name="Park H.-J."/>
            <person name="Ramirez L."/>
            <person name="Alfaro M."/>
            <person name="Sun H."/>
            <person name="Tritt A."/>
            <person name="Yoshinaga Y."/>
            <person name="Zwiers L.-H."/>
            <person name="Turgeon B."/>
            <person name="Goodwin S."/>
            <person name="Spatafora J."/>
            <person name="Crous P."/>
            <person name="Grigoriev I."/>
        </authorList>
    </citation>
    <scope>NUCLEOTIDE SEQUENCE</scope>
    <source>
        <strain evidence="6">CBS 122681</strain>
    </source>
</reference>
<feature type="compositionally biased region" description="Polar residues" evidence="4">
    <location>
        <begin position="847"/>
        <end position="856"/>
    </location>
</feature>
<feature type="compositionally biased region" description="Basic and acidic residues" evidence="4">
    <location>
        <begin position="710"/>
        <end position="723"/>
    </location>
</feature>
<feature type="compositionally biased region" description="Basic and acidic residues" evidence="4">
    <location>
        <begin position="935"/>
        <end position="953"/>
    </location>
</feature>
<accession>A0A6A6SVY0</accession>
<evidence type="ECO:0000256" key="4">
    <source>
        <dbReference type="SAM" id="MobiDB-lite"/>
    </source>
</evidence>
<protein>
    <recommendedName>
        <fullName evidence="5">BRCT domain-containing protein</fullName>
    </recommendedName>
</protein>
<evidence type="ECO:0000256" key="1">
    <source>
        <dbReference type="ARBA" id="ARBA00004123"/>
    </source>
</evidence>
<sequence length="1587" mass="171646">MADTESQQCTLLQDEVYDDPSQLSQLLRQRAGSRDYSIHFTTSTEHRVSSGDTAGVAAESSSSRSAPPQVSVVQPSLDVNPRRASNHPEYVKPSLPKHLSAPISTGLVMERVAIERMHKSMGEVMDGPGDTQPDSQIYKAWTSGLLGNGSYGAGDNHARSLLSQLEEVQHVEEDVDTPTDGVEIVGSSLEEPHSPTVTSPTVLHDDDPETQLQTDAPFTSPFKFETPALAGRKRDNQGQVLSSGLRTATTPGTALTASAFPFAGLGNSGMGNNMSLTQIFHATQAGTSPIVGAASEDAVFQRPSPNFTNARPSSPIAVMSSPIKAVRTDPPLRSSSEPRAEYVTMRQSQDRRSPEIEHEQSMDPLQDSWDEPPSSIVKRAEARRRRELFDEEAKKRLSKVTAPSLSPQSPRRRKERTLKSLSTAHNMQIPSKTKASKRLFTYDGPYDEGEDRDQGEVAQHVSVNDNAHSDSPDELPQAVSVSAQPEPVIAKAKAQDKIQVPNTSSHPHRTLSGRLVRNSPPASPSALSDRASQTHFPGSQAFRRANQLKGSKETVAIMDSQPDVEDADTAPRPRSLLPSSPSINQYSINQTTMGGKTGFTSQIVSSSMPPMPPQSSSQGSGREVQPEGAEERVPSSPPALNGREAELEYDEHDYEEHISARADEEDLDRVPSVEKDVDMDREEAVPESEHADHDEGSQRDVLTANEVDQGDVKAEGTKHREEESQLQGGDDLARSGYLLEEEESSEQPLRPQHRGQRQSTIPESDIMEDTQPSMFAQTVPIGTNKAESAVGEGGPPPRTHSTEPFHTAREHQSASQSNTASITVSKTPDRSPRSSAPQFRSLIDIANQPQTQNSTDIGDIEMPRLSFTEEVSEDPVAKVSASSPIRPAIKKRKITTYGAKRKAPMSPAKVAEAKPSRFSPSPLKRVRHMTPSSTAEREDQGARAATHAREDVVSTRTVTRKFAATVVSRSTKPERKGALKPVDRSLLHKSPVSARSPRLLSSTKPATEPLTSDQAELSDTDMEDDSIAVRKPTSGQDGSPEAAESTGTDHDPSDRGEAPAGPAIVPNRVFAFWPGLNYYYPATCLDQSVDGSFKIRYDDGTETVKDANHVRALDLAVGDHVKVDEKGKKKNIYVVVGLKDKIDTEHDEPFPLTDRRGYATVVLEVKQRESLPKASSDQPQELISVALANIYLTPQLWTKLRDRVFDFTSTTLGSESASRVATPAVAASALGTPTARQRGARASLLQGSIRAGSVASSARVGGTVFANMAFAITMDPNSSDSLRDSIMQLVTSNGGQVLENGFHEFFTDMDGSEDGSTSATASKGKGKATAGSGDSLSIKHEYKDLAFVALISDSFCRRSKYIQALALNIPAIHHRWLVDSIASAAPLPFANYLLPAGASTYLDPRGIVRSRTMILYTPGAEGFSFQDIVADRDLLLDDQSVLLVTGKNKSEKEQKKPFVFLARALGCKVVGRCVDLAAAKDMVQDGTWDRVYVNDGGKAPAQTVKRIEEAANVLFGTPIPSSSSAKPRQTGRKRKRAESEDTEGDAGSGNNKGKNMVLAGDVDGKKVRVASDEFIVQSLILGALLDE</sequence>
<feature type="compositionally biased region" description="Acidic residues" evidence="4">
    <location>
        <begin position="1016"/>
        <end position="1026"/>
    </location>
</feature>
<dbReference type="InterPro" id="IPR047249">
    <property type="entry name" value="BRCT_p53bp1-like_rpt1"/>
</dbReference>
<feature type="compositionally biased region" description="Basic and acidic residues" evidence="4">
    <location>
        <begin position="348"/>
        <end position="361"/>
    </location>
</feature>
<feature type="region of interest" description="Disordered" evidence="4">
    <location>
        <begin position="892"/>
        <end position="1062"/>
    </location>
</feature>
<feature type="compositionally biased region" description="Basic residues" evidence="4">
    <location>
        <begin position="892"/>
        <end position="903"/>
    </location>
</feature>
<feature type="region of interest" description="Disordered" evidence="4">
    <location>
        <begin position="1516"/>
        <end position="1557"/>
    </location>
</feature>
<feature type="compositionally biased region" description="Low complexity" evidence="4">
    <location>
        <begin position="56"/>
        <end position="76"/>
    </location>
</feature>
<dbReference type="Gene3D" id="2.30.30.140">
    <property type="match status" value="1"/>
</dbReference>
<dbReference type="EMBL" id="MU004416">
    <property type="protein sequence ID" value="KAF2651839.1"/>
    <property type="molecule type" value="Genomic_DNA"/>
</dbReference>
<feature type="region of interest" description="Disordered" evidence="4">
    <location>
        <begin position="325"/>
        <end position="859"/>
    </location>
</feature>
<feature type="compositionally biased region" description="Low complexity" evidence="4">
    <location>
        <begin position="1315"/>
        <end position="1333"/>
    </location>
</feature>
<dbReference type="PANTHER" id="PTHR15321">
    <property type="entry name" value="TUMOR SUPPRESSOR P53-BINDING PROTEIN 1"/>
    <property type="match status" value="1"/>
</dbReference>
<proteinExistence type="predicted"/>
<dbReference type="GO" id="GO:0005634">
    <property type="term" value="C:nucleus"/>
    <property type="evidence" value="ECO:0007669"/>
    <property type="project" value="UniProtKB-SubCell"/>
</dbReference>
<dbReference type="GO" id="GO:0042393">
    <property type="term" value="F:histone binding"/>
    <property type="evidence" value="ECO:0007669"/>
    <property type="project" value="TreeGrafter"/>
</dbReference>
<dbReference type="InterPro" id="IPR047252">
    <property type="entry name" value="TP53BP1-like"/>
</dbReference>
<gene>
    <name evidence="6" type="ORF">K491DRAFT_636781</name>
</gene>
<dbReference type="PROSITE" id="PS50172">
    <property type="entry name" value="BRCT"/>
    <property type="match status" value="1"/>
</dbReference>
<comment type="subcellular location">
    <subcellularLocation>
        <location evidence="1">Nucleus</location>
    </subcellularLocation>
</comment>
<evidence type="ECO:0000256" key="2">
    <source>
        <dbReference type="ARBA" id="ARBA00022763"/>
    </source>
</evidence>
<feature type="compositionally biased region" description="Polar residues" evidence="4">
    <location>
        <begin position="813"/>
        <end position="826"/>
    </location>
</feature>
<dbReference type="GO" id="GO:0000077">
    <property type="term" value="P:DNA damage checkpoint signaling"/>
    <property type="evidence" value="ECO:0007669"/>
    <property type="project" value="TreeGrafter"/>
</dbReference>
<feature type="compositionally biased region" description="Basic and acidic residues" evidence="4">
    <location>
        <begin position="654"/>
        <end position="698"/>
    </location>
</feature>
<feature type="compositionally biased region" description="Basic and acidic residues" evidence="4">
    <location>
        <begin position="800"/>
        <end position="812"/>
    </location>
</feature>
<evidence type="ECO:0000313" key="6">
    <source>
        <dbReference type="EMBL" id="KAF2651839.1"/>
    </source>
</evidence>
<feature type="compositionally biased region" description="Polar residues" evidence="4">
    <location>
        <begin position="999"/>
        <end position="1015"/>
    </location>
</feature>
<evidence type="ECO:0000259" key="5">
    <source>
        <dbReference type="PROSITE" id="PS50172"/>
    </source>
</evidence>
<dbReference type="PANTHER" id="PTHR15321:SF3">
    <property type="entry name" value="TP53-BINDING PROTEIN 1"/>
    <property type="match status" value="1"/>
</dbReference>
<dbReference type="InterPro" id="IPR036420">
    <property type="entry name" value="BRCT_dom_sf"/>
</dbReference>
<dbReference type="SUPFAM" id="SSF52113">
    <property type="entry name" value="BRCT domain"/>
    <property type="match status" value="1"/>
</dbReference>
<keyword evidence="7" id="KW-1185">Reference proteome</keyword>
<feature type="compositionally biased region" description="Basic and acidic residues" evidence="4">
    <location>
        <begin position="1047"/>
        <end position="1057"/>
    </location>
</feature>
<evidence type="ECO:0000313" key="7">
    <source>
        <dbReference type="Proteomes" id="UP000799324"/>
    </source>
</evidence>
<dbReference type="InterPro" id="IPR041297">
    <property type="entry name" value="Crb2_Tudor"/>
</dbReference>
<organism evidence="6 7">
    <name type="scientific">Lophiostoma macrostomum CBS 122681</name>
    <dbReference type="NCBI Taxonomy" id="1314788"/>
    <lineage>
        <taxon>Eukaryota</taxon>
        <taxon>Fungi</taxon>
        <taxon>Dikarya</taxon>
        <taxon>Ascomycota</taxon>
        <taxon>Pezizomycotina</taxon>
        <taxon>Dothideomycetes</taxon>
        <taxon>Pleosporomycetidae</taxon>
        <taxon>Pleosporales</taxon>
        <taxon>Lophiostomataceae</taxon>
        <taxon>Lophiostoma</taxon>
    </lineage>
</organism>
<dbReference type="InterPro" id="IPR001357">
    <property type="entry name" value="BRCT_dom"/>
</dbReference>
<keyword evidence="3" id="KW-0539">Nucleus</keyword>
<dbReference type="Proteomes" id="UP000799324">
    <property type="component" value="Unassembled WGS sequence"/>
</dbReference>
<feature type="compositionally biased region" description="Low complexity" evidence="4">
    <location>
        <begin position="572"/>
        <end position="582"/>
    </location>
</feature>
<evidence type="ECO:0000256" key="3">
    <source>
        <dbReference type="ARBA" id="ARBA00023242"/>
    </source>
</evidence>
<feature type="compositionally biased region" description="Polar residues" evidence="4">
    <location>
        <begin position="419"/>
        <end position="433"/>
    </location>
</feature>
<dbReference type="GO" id="GO:0045944">
    <property type="term" value="P:positive regulation of transcription by RNA polymerase II"/>
    <property type="evidence" value="ECO:0007669"/>
    <property type="project" value="TreeGrafter"/>
</dbReference>
<dbReference type="CDD" id="cd17745">
    <property type="entry name" value="BRCT_p53bp1_rpt1"/>
    <property type="match status" value="1"/>
</dbReference>
<name>A0A6A6SVY0_9PLEO</name>
<dbReference type="Pfam" id="PF18115">
    <property type="entry name" value="Tudor_3"/>
    <property type="match status" value="1"/>
</dbReference>
<feature type="domain" description="BRCT" evidence="5">
    <location>
        <begin position="1260"/>
        <end position="1394"/>
    </location>
</feature>